<dbReference type="AlphaFoldDB" id="S2KPW2"/>
<dbReference type="InterPro" id="IPR023373">
    <property type="entry name" value="YmcC_sf"/>
</dbReference>
<dbReference type="PROSITE" id="PS51257">
    <property type="entry name" value="PROKAR_LIPOPROTEIN"/>
    <property type="match status" value="1"/>
</dbReference>
<dbReference type="PATRIC" id="fig|1121939.11.peg.404"/>
<reference evidence="1 2" key="1">
    <citation type="journal article" date="2013" name="Genome Announc.">
        <title>Draft genome sequence of the moderately halophilic gammaproteobacterium Halomonas anticariensis FP35.</title>
        <authorList>
            <person name="Tahrioui A."/>
            <person name="Quesada E."/>
            <person name="Llamas I."/>
        </authorList>
    </citation>
    <scope>NUCLEOTIDE SEQUENCE [LARGE SCALE GENOMIC DNA]</scope>
    <source>
        <strain evidence="2">DSM 16096 / CECT 5854 / LMG 22089 / FP35</strain>
    </source>
</reference>
<comment type="caution">
    <text evidence="1">The sequence shown here is derived from an EMBL/GenBank/DDBJ whole genome shotgun (WGS) entry which is preliminary data.</text>
</comment>
<dbReference type="EMBL" id="ASTJ01000011">
    <property type="protein sequence ID" value="EPC04137.1"/>
    <property type="molecule type" value="Genomic_DNA"/>
</dbReference>
<name>S2KPW2_LITA3</name>
<evidence type="ECO:0000313" key="1">
    <source>
        <dbReference type="EMBL" id="EPC04137.1"/>
    </source>
</evidence>
<evidence type="ECO:0008006" key="3">
    <source>
        <dbReference type="Google" id="ProtNLM"/>
    </source>
</evidence>
<gene>
    <name evidence="1" type="ORF">L861_02160</name>
</gene>
<accession>S2KPW2</accession>
<dbReference type="STRING" id="1121939.L861_02160"/>
<dbReference type="Pfam" id="PF11102">
    <property type="entry name" value="YjbF"/>
    <property type="match status" value="1"/>
</dbReference>
<keyword evidence="2" id="KW-1185">Reference proteome</keyword>
<evidence type="ECO:0000313" key="2">
    <source>
        <dbReference type="Proteomes" id="UP000014463"/>
    </source>
</evidence>
<dbReference type="Proteomes" id="UP000014463">
    <property type="component" value="Unassembled WGS sequence"/>
</dbReference>
<dbReference type="OrthoDB" id="6156230at2"/>
<organism evidence="1 2">
    <name type="scientific">Litchfieldella anticariensis (strain DSM 16096 / CECT 5854 / CIP 108499 / LMG 22089 / FP35)</name>
    <name type="common">Halomonas anticariensis</name>
    <dbReference type="NCBI Taxonomy" id="1121939"/>
    <lineage>
        <taxon>Bacteria</taxon>
        <taxon>Pseudomonadati</taxon>
        <taxon>Pseudomonadota</taxon>
        <taxon>Gammaproteobacteria</taxon>
        <taxon>Oceanospirillales</taxon>
        <taxon>Halomonadaceae</taxon>
        <taxon>Litchfieldella</taxon>
    </lineage>
</organism>
<dbReference type="InterPro" id="IPR021308">
    <property type="entry name" value="GfcB"/>
</dbReference>
<dbReference type="Gene3D" id="2.40.360.10">
    <property type="entry name" value="YmcC-like"/>
    <property type="match status" value="1"/>
</dbReference>
<sequence>MLFGKPNRQGRQLAVLSCLTWWLAGCSTHGIGSAPMAPQLLALLPGQSEELSAHAEALPYASLTAGMNGNEALMVMAYQVGTDTMWQAQDRATLQLRQGFPYSTAGFDAELLSLTYPSTEQWAASDSGHPVSSHWRDSDGNEHYLSGQVSRRCEAAQAEELPLATLELQRCEERVEWSNGDSSRNITWRDPNDQRLWAGDIEAWPGAARLEWQVARPWW</sequence>
<proteinExistence type="predicted"/>
<dbReference type="SUPFAM" id="SSF159270">
    <property type="entry name" value="YmcC-like"/>
    <property type="match status" value="1"/>
</dbReference>
<dbReference type="eggNOG" id="ENOG5032SRZ">
    <property type="taxonomic scope" value="Bacteria"/>
</dbReference>
<protein>
    <recommendedName>
        <fullName evidence="3">YjbF family lipoprotein</fullName>
    </recommendedName>
</protein>